<dbReference type="STRING" id="1817764.A2637_00640"/>
<proteinExistence type="predicted"/>
<accession>A0A1F6THB0</accession>
<evidence type="ECO:0000259" key="1">
    <source>
        <dbReference type="Pfam" id="PF13723"/>
    </source>
</evidence>
<dbReference type="SUPFAM" id="SSF53901">
    <property type="entry name" value="Thiolase-like"/>
    <property type="match status" value="1"/>
</dbReference>
<dbReference type="InterPro" id="IPR016039">
    <property type="entry name" value="Thiolase-like"/>
</dbReference>
<sequence>MRPVYIEGIGVYAPGLRGWTEAAAVLSGLSAYAPTPLPPLKPALLAPDVRRRTSEHIRLAVEVAGEAARMAGTDAKELASVFATAESDGGITHDICIEVAKENPQVSPTKFHNSVTNAPAGYWCMAVGSQQPSTSVSGWDGTCAVGLMEAVAQLLTDQPRVLLVVHDAPFPEPLHAVRPLSAIFGMALVLGRGKSSRSLAQLTLSAPAPLADETTCADNALEAMRVGNPAARALPLLAALAAKRATTIDLPYVSDRQGLRLQVEPCV</sequence>
<dbReference type="Gene3D" id="3.40.47.10">
    <property type="match status" value="1"/>
</dbReference>
<dbReference type="EMBL" id="MFSY01000122">
    <property type="protein sequence ID" value="OGI44478.1"/>
    <property type="molecule type" value="Genomic_DNA"/>
</dbReference>
<feature type="domain" description="Beta-ketoacyl synthase-like N-terminal" evidence="1">
    <location>
        <begin position="36"/>
        <end position="201"/>
    </location>
</feature>
<dbReference type="InterPro" id="IPR014030">
    <property type="entry name" value="Ketoacyl_synth_N"/>
</dbReference>
<gene>
    <name evidence="2" type="ORF">A2637_00640</name>
</gene>
<protein>
    <recommendedName>
        <fullName evidence="1">Beta-ketoacyl synthase-like N-terminal domain-containing protein</fullName>
    </recommendedName>
</protein>
<comment type="caution">
    <text evidence="2">The sequence shown here is derived from an EMBL/GenBank/DDBJ whole genome shotgun (WGS) entry which is preliminary data.</text>
</comment>
<name>A0A1F6THB0_9PROT</name>
<dbReference type="GO" id="GO:0016746">
    <property type="term" value="F:acyltransferase activity"/>
    <property type="evidence" value="ECO:0007669"/>
    <property type="project" value="InterPro"/>
</dbReference>
<evidence type="ECO:0000313" key="3">
    <source>
        <dbReference type="Proteomes" id="UP000179360"/>
    </source>
</evidence>
<evidence type="ECO:0000313" key="2">
    <source>
        <dbReference type="EMBL" id="OGI44478.1"/>
    </source>
</evidence>
<organism evidence="2 3">
    <name type="scientific">Candidatus Muproteobacteria bacterium RIFCSPHIGHO2_01_FULL_65_16</name>
    <dbReference type="NCBI Taxonomy" id="1817764"/>
    <lineage>
        <taxon>Bacteria</taxon>
        <taxon>Pseudomonadati</taxon>
        <taxon>Pseudomonadota</taxon>
        <taxon>Candidatus Muproteobacteria</taxon>
    </lineage>
</organism>
<reference evidence="2 3" key="1">
    <citation type="journal article" date="2016" name="Nat. Commun.">
        <title>Thousands of microbial genomes shed light on interconnected biogeochemical processes in an aquifer system.</title>
        <authorList>
            <person name="Anantharaman K."/>
            <person name="Brown C.T."/>
            <person name="Hug L.A."/>
            <person name="Sharon I."/>
            <person name="Castelle C.J."/>
            <person name="Probst A.J."/>
            <person name="Thomas B.C."/>
            <person name="Singh A."/>
            <person name="Wilkins M.J."/>
            <person name="Karaoz U."/>
            <person name="Brodie E.L."/>
            <person name="Williams K.H."/>
            <person name="Hubbard S.S."/>
            <person name="Banfield J.F."/>
        </authorList>
    </citation>
    <scope>NUCLEOTIDE SEQUENCE [LARGE SCALE GENOMIC DNA]</scope>
</reference>
<dbReference type="Pfam" id="PF13723">
    <property type="entry name" value="Ketoacyl-synt_2"/>
    <property type="match status" value="1"/>
</dbReference>
<dbReference type="AlphaFoldDB" id="A0A1F6THB0"/>
<dbReference type="Proteomes" id="UP000179360">
    <property type="component" value="Unassembled WGS sequence"/>
</dbReference>